<keyword evidence="3" id="KW-1185">Reference proteome</keyword>
<accession>A0ABS5RK81</accession>
<dbReference type="Proteomes" id="UP001519535">
    <property type="component" value="Unassembled WGS sequence"/>
</dbReference>
<gene>
    <name evidence="2" type="ORF">KIH27_12710</name>
</gene>
<keyword evidence="1" id="KW-0732">Signal</keyword>
<dbReference type="RefSeq" id="WP_214093319.1">
    <property type="nucleotide sequence ID" value="NZ_JAHCLR010000023.1"/>
</dbReference>
<name>A0ABS5RK81_9MYCO</name>
<evidence type="ECO:0000313" key="2">
    <source>
        <dbReference type="EMBL" id="MBS9534447.1"/>
    </source>
</evidence>
<organism evidence="2 3">
    <name type="scientific">Mycolicibacter acidiphilus</name>
    <dbReference type="NCBI Taxonomy" id="2835306"/>
    <lineage>
        <taxon>Bacteria</taxon>
        <taxon>Bacillati</taxon>
        <taxon>Actinomycetota</taxon>
        <taxon>Actinomycetes</taxon>
        <taxon>Mycobacteriales</taxon>
        <taxon>Mycobacteriaceae</taxon>
        <taxon>Mycolicibacter</taxon>
    </lineage>
</organism>
<evidence type="ECO:0008006" key="4">
    <source>
        <dbReference type="Google" id="ProtNLM"/>
    </source>
</evidence>
<feature type="signal peptide" evidence="1">
    <location>
        <begin position="1"/>
        <end position="26"/>
    </location>
</feature>
<comment type="caution">
    <text evidence="2">The sequence shown here is derived from an EMBL/GenBank/DDBJ whole genome shotgun (WGS) entry which is preliminary data.</text>
</comment>
<evidence type="ECO:0000313" key="3">
    <source>
        <dbReference type="Proteomes" id="UP001519535"/>
    </source>
</evidence>
<protein>
    <recommendedName>
        <fullName evidence="4">Lipoprotein</fullName>
    </recommendedName>
</protein>
<proteinExistence type="predicted"/>
<sequence length="143" mass="15216">MKPVGFLAGAAALGVAMVVSAPIARADDFSGTYAFTAPAQGYTQGFATTWTVTPCGEDCRHITTPTGATDTDAHREGPYWVFFRYADPGVECPGNQYVMTRTKRPATLRYTVNPDTLVGQFQPEGTPCGGTPMPSRFSLAKVG</sequence>
<reference evidence="2 3" key="1">
    <citation type="submission" date="2021-05" db="EMBL/GenBank/DDBJ databases">
        <title>Mycobacterium acidophilum sp. nov., an extremely acid-tolerant member of the genus Mycobacterium.</title>
        <authorList>
            <person name="Xia J."/>
        </authorList>
    </citation>
    <scope>NUCLEOTIDE SEQUENCE [LARGE SCALE GENOMIC DNA]</scope>
    <source>
        <strain evidence="2 3">M1</strain>
    </source>
</reference>
<dbReference type="EMBL" id="JAHCLR010000023">
    <property type="protein sequence ID" value="MBS9534447.1"/>
    <property type="molecule type" value="Genomic_DNA"/>
</dbReference>
<evidence type="ECO:0000256" key="1">
    <source>
        <dbReference type="SAM" id="SignalP"/>
    </source>
</evidence>
<feature type="chain" id="PRO_5046151172" description="Lipoprotein" evidence="1">
    <location>
        <begin position="27"/>
        <end position="143"/>
    </location>
</feature>